<proteinExistence type="inferred from homology"/>
<comment type="similarity">
    <text evidence="1">Belongs to the heat shock protein 70 family.</text>
</comment>
<dbReference type="Gene3D" id="3.30.420.40">
    <property type="match status" value="2"/>
</dbReference>
<dbReference type="AlphaFoldDB" id="A0A3A6TP03"/>
<keyword evidence="3" id="KW-0067">ATP-binding</keyword>
<dbReference type="NCBIfam" id="NF008673">
    <property type="entry name" value="PRK11678.1"/>
    <property type="match status" value="1"/>
</dbReference>
<sequence>MFIGFDYGSANCSVGVMTEDKVEMLPLGDNSHYMMSTLYAMDKALIAEAVYQNIPVEQKNDYAKKRSAQLSQARQARYELDLLPSEQAVFIGKAAFDAYMEMPEEGFYVRSPKSFLGATGLQVSQMALFEDIVTLMMQEVKQKAQTQLGRKITHAVIGRPVNFQAIGGEESNKQAESILRIAAKRAGFADIAFLFEPLAAGMDFEATLNKEQMVLVVDVGGGTTDCSMVRMNPERMEQLDRKADCLGHSGQRVGGNDLDIALAMNGFMPEFGLGSNLVTGRPMPQQVFWNAVAVNDINAQREFASLATKTLLTELKQDSVAPEMLSRLQTVQQQQLSYQVVKTAESTKIALSDQAQLSVKLPFVDGQLAIDLTQTDFKQAIEFPIARVEALMQQAVEQAGVLPEVIYVTGGTARSPAIYEKISQVYPNVEVVVGDHFGSVTAGLARWSQRLFSSHVDK</sequence>
<dbReference type="Pfam" id="PF00012">
    <property type="entry name" value="HSP70"/>
    <property type="match status" value="2"/>
</dbReference>
<dbReference type="InterPro" id="IPR018181">
    <property type="entry name" value="Heat_shock_70_CS"/>
</dbReference>
<dbReference type="EMBL" id="QYYH01000067">
    <property type="protein sequence ID" value="RJY13197.1"/>
    <property type="molecule type" value="Genomic_DNA"/>
</dbReference>
<gene>
    <name evidence="4" type="ORF">D5R81_11505</name>
</gene>
<dbReference type="GO" id="GO:0005524">
    <property type="term" value="F:ATP binding"/>
    <property type="evidence" value="ECO:0007669"/>
    <property type="project" value="UniProtKB-KW"/>
</dbReference>
<evidence type="ECO:0000256" key="1">
    <source>
        <dbReference type="ARBA" id="ARBA00007381"/>
    </source>
</evidence>
<dbReference type="InterPro" id="IPR013126">
    <property type="entry name" value="Hsp_70_fam"/>
</dbReference>
<protein>
    <submittedName>
        <fullName evidence="4">Molecular chaperone</fullName>
    </submittedName>
</protein>
<name>A0A3A6TP03_9GAMM</name>
<evidence type="ECO:0000313" key="5">
    <source>
        <dbReference type="Proteomes" id="UP000273022"/>
    </source>
</evidence>
<keyword evidence="2" id="KW-0547">Nucleotide-binding</keyword>
<accession>A0A3A6TP03</accession>
<dbReference type="RefSeq" id="WP_121853784.1">
    <property type="nucleotide sequence ID" value="NZ_CP037952.1"/>
</dbReference>
<dbReference type="PANTHER" id="PTHR19375">
    <property type="entry name" value="HEAT SHOCK PROTEIN 70KDA"/>
    <property type="match status" value="1"/>
</dbReference>
<dbReference type="Gene3D" id="3.90.640.10">
    <property type="entry name" value="Actin, Chain A, domain 4"/>
    <property type="match status" value="1"/>
</dbReference>
<keyword evidence="5" id="KW-1185">Reference proteome</keyword>
<evidence type="ECO:0000256" key="2">
    <source>
        <dbReference type="ARBA" id="ARBA00022741"/>
    </source>
</evidence>
<dbReference type="SUPFAM" id="SSF53067">
    <property type="entry name" value="Actin-like ATPase domain"/>
    <property type="match status" value="2"/>
</dbReference>
<dbReference type="OrthoDB" id="9807934at2"/>
<evidence type="ECO:0000313" key="4">
    <source>
        <dbReference type="EMBL" id="RJY13197.1"/>
    </source>
</evidence>
<dbReference type="GO" id="GO:0140662">
    <property type="term" value="F:ATP-dependent protein folding chaperone"/>
    <property type="evidence" value="ECO:0007669"/>
    <property type="project" value="InterPro"/>
</dbReference>
<evidence type="ECO:0000256" key="3">
    <source>
        <dbReference type="ARBA" id="ARBA00022840"/>
    </source>
</evidence>
<organism evidence="4 5">
    <name type="scientific">Parashewanella spongiae</name>
    <dbReference type="NCBI Taxonomy" id="342950"/>
    <lineage>
        <taxon>Bacteria</taxon>
        <taxon>Pseudomonadati</taxon>
        <taxon>Pseudomonadota</taxon>
        <taxon>Gammaproteobacteria</taxon>
        <taxon>Alteromonadales</taxon>
        <taxon>Shewanellaceae</taxon>
        <taxon>Parashewanella</taxon>
    </lineage>
</organism>
<dbReference type="InterPro" id="IPR043129">
    <property type="entry name" value="ATPase_NBD"/>
</dbReference>
<dbReference type="Proteomes" id="UP000273022">
    <property type="component" value="Unassembled WGS sequence"/>
</dbReference>
<dbReference type="PROSITE" id="PS00329">
    <property type="entry name" value="HSP70_2"/>
    <property type="match status" value="1"/>
</dbReference>
<comment type="caution">
    <text evidence="4">The sequence shown here is derived from an EMBL/GenBank/DDBJ whole genome shotgun (WGS) entry which is preliminary data.</text>
</comment>
<reference evidence="4 5" key="1">
    <citation type="submission" date="2018-09" db="EMBL/GenBank/DDBJ databases">
        <title>Phylogeny of the Shewanellaceae, and recommendation for two new genera, Pseudoshewanella and Parashewanella.</title>
        <authorList>
            <person name="Wang G."/>
        </authorList>
    </citation>
    <scope>NUCLEOTIDE SEQUENCE [LARGE SCALE GENOMIC DNA]</scope>
    <source>
        <strain evidence="4 5">KCTC 22492</strain>
    </source>
</reference>